<evidence type="ECO:0000313" key="3">
    <source>
        <dbReference type="EMBL" id="THH04554.1"/>
    </source>
</evidence>
<dbReference type="GO" id="GO:0051087">
    <property type="term" value="F:protein-folding chaperone binding"/>
    <property type="evidence" value="ECO:0007669"/>
    <property type="project" value="InterPro"/>
</dbReference>
<reference evidence="3 4" key="1">
    <citation type="submission" date="2019-02" db="EMBL/GenBank/DDBJ databases">
        <title>Genome sequencing of the rare red list fungi Phellinidium pouzarii.</title>
        <authorList>
            <person name="Buettner E."/>
            <person name="Kellner H."/>
        </authorList>
    </citation>
    <scope>NUCLEOTIDE SEQUENCE [LARGE SCALE GENOMIC DNA]</scope>
    <source>
        <strain evidence="3 4">DSM 108285</strain>
    </source>
</reference>
<dbReference type="Proteomes" id="UP000308199">
    <property type="component" value="Unassembled WGS sequence"/>
</dbReference>
<feature type="compositionally biased region" description="Low complexity" evidence="1">
    <location>
        <begin position="79"/>
        <end position="98"/>
    </location>
</feature>
<dbReference type="OrthoDB" id="417450at2759"/>
<evidence type="ECO:0000259" key="2">
    <source>
        <dbReference type="PROSITE" id="PS51035"/>
    </source>
</evidence>
<proteinExistence type="predicted"/>
<keyword evidence="4" id="KW-1185">Reference proteome</keyword>
<dbReference type="Gene3D" id="1.20.58.120">
    <property type="entry name" value="BAG domain"/>
    <property type="match status" value="1"/>
</dbReference>
<dbReference type="PROSITE" id="PS51035">
    <property type="entry name" value="BAG"/>
    <property type="match status" value="1"/>
</dbReference>
<dbReference type="InterPro" id="IPR036533">
    <property type="entry name" value="BAG_dom_sf"/>
</dbReference>
<dbReference type="AlphaFoldDB" id="A0A4S4L049"/>
<name>A0A4S4L049_9AGAM</name>
<gene>
    <name evidence="3" type="ORF">EW145_g5441</name>
</gene>
<dbReference type="SUPFAM" id="SSF63491">
    <property type="entry name" value="BAG domain"/>
    <property type="match status" value="1"/>
</dbReference>
<accession>A0A4S4L049</accession>
<organism evidence="3 4">
    <name type="scientific">Phellinidium pouzarii</name>
    <dbReference type="NCBI Taxonomy" id="167371"/>
    <lineage>
        <taxon>Eukaryota</taxon>
        <taxon>Fungi</taxon>
        <taxon>Dikarya</taxon>
        <taxon>Basidiomycota</taxon>
        <taxon>Agaricomycotina</taxon>
        <taxon>Agaricomycetes</taxon>
        <taxon>Hymenochaetales</taxon>
        <taxon>Hymenochaetaceae</taxon>
        <taxon>Phellinidium</taxon>
    </lineage>
</organism>
<feature type="domain" description="BAG" evidence="2">
    <location>
        <begin position="115"/>
        <end position="168"/>
    </location>
</feature>
<feature type="region of interest" description="Disordered" evidence="1">
    <location>
        <begin position="77"/>
        <end position="98"/>
    </location>
</feature>
<dbReference type="InterPro" id="IPR003103">
    <property type="entry name" value="BAG_domain"/>
</dbReference>
<dbReference type="EMBL" id="SGPK01000332">
    <property type="protein sequence ID" value="THH04554.1"/>
    <property type="molecule type" value="Genomic_DNA"/>
</dbReference>
<comment type="caution">
    <text evidence="3">The sequence shown here is derived from an EMBL/GenBank/DDBJ whole genome shotgun (WGS) entry which is preliminary data.</text>
</comment>
<sequence>MKDDNAPLTSYGVHPGSVIALIGGAGGAPAPAMKEKAKQATEEGTIAVICDELSHVQTSVVPALDAFLGTICPPPPSVASPATTSTATSTAAAPSPASIPVTPSVAIAEQGTTLDLDMEHRRLEEELLQALLRLDVLALDGAWTAARAERKGAVKTVQNLLDRLDGGWRESKERAKQIVQ</sequence>
<evidence type="ECO:0000313" key="4">
    <source>
        <dbReference type="Proteomes" id="UP000308199"/>
    </source>
</evidence>
<protein>
    <recommendedName>
        <fullName evidence="2">BAG domain-containing protein</fullName>
    </recommendedName>
</protein>
<evidence type="ECO:0000256" key="1">
    <source>
        <dbReference type="SAM" id="MobiDB-lite"/>
    </source>
</evidence>
<dbReference type="Pfam" id="PF02179">
    <property type="entry name" value="BAG"/>
    <property type="match status" value="1"/>
</dbReference>